<evidence type="ECO:0000256" key="7">
    <source>
        <dbReference type="PROSITE-ProRule" id="PRU00042"/>
    </source>
</evidence>
<protein>
    <recommendedName>
        <fullName evidence="9">C2H2-type domain-containing protein</fullName>
    </recommendedName>
</protein>
<dbReference type="GO" id="GO:0000785">
    <property type="term" value="C:chromatin"/>
    <property type="evidence" value="ECO:0007669"/>
    <property type="project" value="TreeGrafter"/>
</dbReference>
<dbReference type="GO" id="GO:0000981">
    <property type="term" value="F:DNA-binding transcription factor activity, RNA polymerase II-specific"/>
    <property type="evidence" value="ECO:0007669"/>
    <property type="project" value="InterPro"/>
</dbReference>
<comment type="subcellular location">
    <subcellularLocation>
        <location evidence="1">Nucleus</location>
    </subcellularLocation>
</comment>
<evidence type="ECO:0000313" key="10">
    <source>
        <dbReference type="EMBL" id="KAK0542930.1"/>
    </source>
</evidence>
<dbReference type="InterPro" id="IPR013087">
    <property type="entry name" value="Znf_C2H2_type"/>
</dbReference>
<feature type="compositionally biased region" description="Low complexity" evidence="8">
    <location>
        <begin position="347"/>
        <end position="376"/>
    </location>
</feature>
<feature type="domain" description="C2H2-type" evidence="9">
    <location>
        <begin position="110"/>
        <end position="137"/>
    </location>
</feature>
<dbReference type="PROSITE" id="PS00028">
    <property type="entry name" value="ZINC_FINGER_C2H2_1"/>
    <property type="match status" value="1"/>
</dbReference>
<evidence type="ECO:0000256" key="6">
    <source>
        <dbReference type="ARBA" id="ARBA00023242"/>
    </source>
</evidence>
<dbReference type="InterPro" id="IPR036236">
    <property type="entry name" value="Znf_C2H2_sf"/>
</dbReference>
<evidence type="ECO:0000259" key="9">
    <source>
        <dbReference type="PROSITE" id="PS50157"/>
    </source>
</evidence>
<feature type="region of interest" description="Disordered" evidence="8">
    <location>
        <begin position="1069"/>
        <end position="1090"/>
    </location>
</feature>
<gene>
    <name evidence="10" type="ORF">OC846_006585</name>
</gene>
<dbReference type="Proteomes" id="UP001176517">
    <property type="component" value="Unassembled WGS sequence"/>
</dbReference>
<comment type="caution">
    <text evidence="10">The sequence shown here is derived from an EMBL/GenBank/DDBJ whole genome shotgun (WGS) entry which is preliminary data.</text>
</comment>
<reference evidence="10" key="1">
    <citation type="journal article" date="2023" name="PhytoFront">
        <title>Draft Genome Resources of Seven Strains of Tilletia horrida, Causal Agent of Kernel Smut of Rice.</title>
        <authorList>
            <person name="Khanal S."/>
            <person name="Antony Babu S."/>
            <person name="Zhou X.G."/>
        </authorList>
    </citation>
    <scope>NUCLEOTIDE SEQUENCE</scope>
    <source>
        <strain evidence="10">TX6</strain>
    </source>
</reference>
<organism evidence="10 11">
    <name type="scientific">Tilletia horrida</name>
    <dbReference type="NCBI Taxonomy" id="155126"/>
    <lineage>
        <taxon>Eukaryota</taxon>
        <taxon>Fungi</taxon>
        <taxon>Dikarya</taxon>
        <taxon>Basidiomycota</taxon>
        <taxon>Ustilaginomycotina</taxon>
        <taxon>Exobasidiomycetes</taxon>
        <taxon>Tilletiales</taxon>
        <taxon>Tilletiaceae</taxon>
        <taxon>Tilletia</taxon>
    </lineage>
</organism>
<evidence type="ECO:0000256" key="4">
    <source>
        <dbReference type="ARBA" id="ARBA00022771"/>
    </source>
</evidence>
<evidence type="ECO:0000256" key="1">
    <source>
        <dbReference type="ARBA" id="ARBA00004123"/>
    </source>
</evidence>
<keyword evidence="3" id="KW-0677">Repeat</keyword>
<dbReference type="PANTHER" id="PTHR40626">
    <property type="entry name" value="MIP31509P"/>
    <property type="match status" value="1"/>
</dbReference>
<dbReference type="EMBL" id="JAPDMZ010000425">
    <property type="protein sequence ID" value="KAK0542930.1"/>
    <property type="molecule type" value="Genomic_DNA"/>
</dbReference>
<feature type="region of interest" description="Disordered" evidence="8">
    <location>
        <begin position="1"/>
        <end position="62"/>
    </location>
</feature>
<proteinExistence type="predicted"/>
<dbReference type="InterPro" id="IPR051059">
    <property type="entry name" value="VerF-like"/>
</dbReference>
<name>A0AAN6JP84_9BASI</name>
<feature type="region of interest" description="Disordered" evidence="8">
    <location>
        <begin position="77"/>
        <end position="109"/>
    </location>
</feature>
<dbReference type="SUPFAM" id="SSF57667">
    <property type="entry name" value="beta-beta-alpha zinc fingers"/>
    <property type="match status" value="1"/>
</dbReference>
<evidence type="ECO:0000256" key="5">
    <source>
        <dbReference type="ARBA" id="ARBA00022833"/>
    </source>
</evidence>
<dbReference type="Pfam" id="PF04082">
    <property type="entry name" value="Fungal_trans"/>
    <property type="match status" value="1"/>
</dbReference>
<feature type="region of interest" description="Disordered" evidence="8">
    <location>
        <begin position="159"/>
        <end position="240"/>
    </location>
</feature>
<keyword evidence="11" id="KW-1185">Reference proteome</keyword>
<accession>A0AAN6JP84</accession>
<sequence>MLSTLGPPGTMHSANGAPLPPYMPEGSRPSSGRPSSRGSNRFPRPPSAVGSPGSGWYGVPARSPSAQYSLPPLVASIVNASNSRDQSSSQADSQGSTPTTAGGNPQGPPFVCSACKQTYSRLEYLRRHERRHADIRPFVCECGKGFSRSDVLARHKKQCKTLSGEDGAKTDRSPSNDGDTGGEDPPSKRRRRSGSTSGPSKRKKSSSADVQPSGQNGGPGGSSLQHQSVDSSMSGTLSGAGCSSMLDPALSAMSQSALIESDMSQPGSMSHSSSSVNLFTSQGGAAYAPETTMAYPFPSTTGQAPAYSTQVDVANAASVALAELAAAATMLPSENSALQGFNMQMQNGNTSSTSSYSPPNSYNSGSISNSPSNGSGRTDDGKETSPTPEQALLRVTGGSQELRLGVRHPTSVYHTLTGFGGGDTRALAPGIGGASNFGMVGPSTSLSMSNSSSSVISGHSNSLDWVLSPSIQQLLAWANASSGGPAAAGVDRTAPGFSYFSQIPGMTGTSAAASLGEDLAVVSTLDPFITDIQNAFSSGVIAPAAATSNALASHNNLQAASLDGRGNHEVDYSNTFGGAGSGGLVSGAANLIMNGLAAEPQPGFATTLANLKRNQSDFDTVVSGATGGSDDAARVRSTFNEVLAMDLQKAFTDARNPFFIPQHLFRACYSIPHWDLPPLTRLSMLAFHSQKNLLKQFPFLHEPTFRVDTTPGCLAFATCMLGSSDTGRRWWIGEDVLPPPDRAHIIDDPANEGRTYDEEDGQVLVRPIVMDEKMDMLLRVFAYRCKSQFDRVAAVQCLSLAAWKELLEPDTTRRAHAALTQQKVTAYARKSGFFSENAEWVDRSVHYTASQVLDTMLSEAAELVFSYSFLPTYLPGCPDEEKVWRRWCDFEGRRRTSFILFVVDTISHLDTGATMVVSSADIAHLPLPTPDAIWRATTPEAWLAALQKYRGPTVGDSLLQLMASGDEEIPPPVSGNLPSIVGSHGPFARLIMMFALLRGILVLMDGKVNQVARLNPLAKYFGGPLAADGGRSELVVFKHALARWRKAWDSDPTCAGVGWVQRWNEPAAKNGDAMQEDDADSSLGGGPSSVFTSRTSHGATPLCDDALPFYWLGHVLLDHVTRGRKLPQRPASSLLAAGKENVSNKTKAKLATAPINVNGFVPDYRVLLKLAKEYVSEGAKGNPVDWPPIPLEFFSSTN</sequence>
<evidence type="ECO:0000313" key="11">
    <source>
        <dbReference type="Proteomes" id="UP001176517"/>
    </source>
</evidence>
<feature type="compositionally biased region" description="Polar residues" evidence="8">
    <location>
        <begin position="224"/>
        <end position="237"/>
    </location>
</feature>
<keyword evidence="4 7" id="KW-0863">Zinc-finger</keyword>
<dbReference type="GO" id="GO:0005634">
    <property type="term" value="C:nucleus"/>
    <property type="evidence" value="ECO:0007669"/>
    <property type="project" value="UniProtKB-SubCell"/>
</dbReference>
<dbReference type="GO" id="GO:0008270">
    <property type="term" value="F:zinc ion binding"/>
    <property type="evidence" value="ECO:0007669"/>
    <property type="project" value="UniProtKB-KW"/>
</dbReference>
<dbReference type="PANTHER" id="PTHR40626:SF32">
    <property type="entry name" value="ZINC FINGER PROTEIN RST2"/>
    <property type="match status" value="1"/>
</dbReference>
<dbReference type="PROSITE" id="PS50157">
    <property type="entry name" value="ZINC_FINGER_C2H2_2"/>
    <property type="match status" value="2"/>
</dbReference>
<evidence type="ECO:0000256" key="3">
    <source>
        <dbReference type="ARBA" id="ARBA00022737"/>
    </source>
</evidence>
<feature type="region of interest" description="Disordered" evidence="8">
    <location>
        <begin position="344"/>
        <end position="388"/>
    </location>
</feature>
<keyword evidence="5" id="KW-0862">Zinc</keyword>
<evidence type="ECO:0000256" key="2">
    <source>
        <dbReference type="ARBA" id="ARBA00022723"/>
    </source>
</evidence>
<feature type="domain" description="C2H2-type" evidence="9">
    <location>
        <begin position="138"/>
        <end position="167"/>
    </location>
</feature>
<feature type="compositionally biased region" description="Low complexity" evidence="8">
    <location>
        <begin position="26"/>
        <end position="42"/>
    </location>
</feature>
<evidence type="ECO:0000256" key="8">
    <source>
        <dbReference type="SAM" id="MobiDB-lite"/>
    </source>
</evidence>
<keyword evidence="2" id="KW-0479">Metal-binding</keyword>
<dbReference type="GO" id="GO:0000978">
    <property type="term" value="F:RNA polymerase II cis-regulatory region sequence-specific DNA binding"/>
    <property type="evidence" value="ECO:0007669"/>
    <property type="project" value="InterPro"/>
</dbReference>
<dbReference type="AlphaFoldDB" id="A0AAN6JP84"/>
<feature type="compositionally biased region" description="Low complexity" evidence="8">
    <location>
        <begin position="79"/>
        <end position="96"/>
    </location>
</feature>
<keyword evidence="6" id="KW-0539">Nucleus</keyword>
<dbReference type="InterPro" id="IPR007219">
    <property type="entry name" value="XnlR_reg_dom"/>
</dbReference>
<dbReference type="GO" id="GO:0006351">
    <property type="term" value="P:DNA-templated transcription"/>
    <property type="evidence" value="ECO:0007669"/>
    <property type="project" value="InterPro"/>
</dbReference>
<dbReference type="Gene3D" id="3.30.160.60">
    <property type="entry name" value="Classic Zinc Finger"/>
    <property type="match status" value="1"/>
</dbReference>